<dbReference type="EMBL" id="LGFU01000072">
    <property type="protein sequence ID" value="KUK46103.1"/>
    <property type="molecule type" value="Genomic_DNA"/>
</dbReference>
<evidence type="ECO:0000256" key="4">
    <source>
        <dbReference type="ARBA" id="ARBA00022837"/>
    </source>
</evidence>
<evidence type="ECO:0000256" key="3">
    <source>
        <dbReference type="ARBA" id="ARBA00022723"/>
    </source>
</evidence>
<feature type="domain" description="Archease" evidence="5">
    <location>
        <begin position="6"/>
        <end position="135"/>
    </location>
</feature>
<name>A0A117LGL2_9CHLR</name>
<comment type="similarity">
    <text evidence="1">Belongs to the archease family.</text>
</comment>
<protein>
    <recommendedName>
        <fullName evidence="5">Archease domain-containing protein</fullName>
    </recommendedName>
</protein>
<gene>
    <name evidence="6" type="ORF">XD73_1020</name>
</gene>
<dbReference type="InterPro" id="IPR036820">
    <property type="entry name" value="Archease_dom_sf"/>
</dbReference>
<dbReference type="InterPro" id="IPR023572">
    <property type="entry name" value="Archease_dom"/>
</dbReference>
<dbReference type="PANTHER" id="PTHR12682:SF11">
    <property type="entry name" value="PROTEIN ARCHEASE"/>
    <property type="match status" value="1"/>
</dbReference>
<reference evidence="6 7" key="1">
    <citation type="journal article" date="2015" name="MBio">
        <title>Genome-Resolved Metagenomic Analysis Reveals Roles for Candidate Phyla and Other Microbial Community Members in Biogeochemical Transformations in Oil Reservoirs.</title>
        <authorList>
            <person name="Hu P."/>
            <person name="Tom L."/>
            <person name="Singh A."/>
            <person name="Thomas B.C."/>
            <person name="Baker B.J."/>
            <person name="Piceno Y.M."/>
            <person name="Andersen G.L."/>
            <person name="Banfield J.F."/>
        </authorList>
    </citation>
    <scope>NUCLEOTIDE SEQUENCE [LARGE SCALE GENOMIC DNA]</scope>
    <source>
        <strain evidence="6">46_16</strain>
    </source>
</reference>
<comment type="caution">
    <text evidence="6">The sequence shown here is derived from an EMBL/GenBank/DDBJ whole genome shotgun (WGS) entry which is preliminary data.</text>
</comment>
<evidence type="ECO:0000259" key="5">
    <source>
        <dbReference type="Pfam" id="PF01951"/>
    </source>
</evidence>
<dbReference type="GO" id="GO:0046872">
    <property type="term" value="F:metal ion binding"/>
    <property type="evidence" value="ECO:0007669"/>
    <property type="project" value="UniProtKB-KW"/>
</dbReference>
<dbReference type="PANTHER" id="PTHR12682">
    <property type="entry name" value="ARCHEASE"/>
    <property type="match status" value="1"/>
</dbReference>
<organism evidence="6 7">
    <name type="scientific">Anaerolinea thermophila</name>
    <dbReference type="NCBI Taxonomy" id="167964"/>
    <lineage>
        <taxon>Bacteria</taxon>
        <taxon>Bacillati</taxon>
        <taxon>Chloroflexota</taxon>
        <taxon>Anaerolineae</taxon>
        <taxon>Anaerolineales</taxon>
        <taxon>Anaerolineaceae</taxon>
        <taxon>Anaerolinea</taxon>
    </lineage>
</organism>
<dbReference type="Gene3D" id="3.55.10.10">
    <property type="entry name" value="Archease domain"/>
    <property type="match status" value="1"/>
</dbReference>
<keyword evidence="2" id="KW-0819">tRNA processing</keyword>
<dbReference type="Proteomes" id="UP000064249">
    <property type="component" value="Unassembled WGS sequence"/>
</dbReference>
<dbReference type="InterPro" id="IPR002804">
    <property type="entry name" value="Archease"/>
</dbReference>
<dbReference type="GO" id="GO:0008033">
    <property type="term" value="P:tRNA processing"/>
    <property type="evidence" value="ECO:0007669"/>
    <property type="project" value="UniProtKB-KW"/>
</dbReference>
<dbReference type="AlphaFoldDB" id="A0A117LGL2"/>
<keyword evidence="4" id="KW-0106">Calcium</keyword>
<accession>A0A117LGL2</accession>
<dbReference type="Pfam" id="PF01951">
    <property type="entry name" value="Archease"/>
    <property type="match status" value="1"/>
</dbReference>
<dbReference type="SUPFAM" id="SSF69819">
    <property type="entry name" value="MTH1598-like"/>
    <property type="match status" value="1"/>
</dbReference>
<proteinExistence type="inferred from homology"/>
<evidence type="ECO:0000313" key="6">
    <source>
        <dbReference type="EMBL" id="KUK46103.1"/>
    </source>
</evidence>
<evidence type="ECO:0000256" key="2">
    <source>
        <dbReference type="ARBA" id="ARBA00022694"/>
    </source>
</evidence>
<sequence>MILSGYEEVDHTADIALRVWGEDFFDLLRQSARGMYAMMGIKGNQEQKTEVSFEIGQGSMEMQLVDFLNELLFLVDDKGSCFENFSFGNSMEVVVVSARGCKIGSYQRSIKAVTFHNLDITETKTGFETTITFDV</sequence>
<evidence type="ECO:0000313" key="7">
    <source>
        <dbReference type="Proteomes" id="UP000064249"/>
    </source>
</evidence>
<keyword evidence="3" id="KW-0479">Metal-binding</keyword>
<evidence type="ECO:0000256" key="1">
    <source>
        <dbReference type="ARBA" id="ARBA00007963"/>
    </source>
</evidence>